<reference evidence="7 8" key="1">
    <citation type="submission" date="2017-09" db="EMBL/GenBank/DDBJ databases">
        <title>Bacterial strain isolated from the female urinary microbiota.</title>
        <authorList>
            <person name="Thomas-White K."/>
            <person name="Kumar N."/>
            <person name="Forster S."/>
            <person name="Putonti C."/>
            <person name="Lawley T."/>
            <person name="Wolfe A.J."/>
        </authorList>
    </citation>
    <scope>NUCLEOTIDE SEQUENCE [LARGE SCALE GENOMIC DNA]</scope>
    <source>
        <strain evidence="7 8">UMB0792</strain>
    </source>
</reference>
<evidence type="ECO:0000256" key="4">
    <source>
        <dbReference type="ARBA" id="ARBA00023136"/>
    </source>
</evidence>
<name>A0A2N6T4C9_9CORY</name>
<protein>
    <submittedName>
        <fullName evidence="7">DUF3099 domain-containing protein</fullName>
    </submittedName>
</protein>
<keyword evidence="3 6" id="KW-1133">Transmembrane helix</keyword>
<evidence type="ECO:0000256" key="1">
    <source>
        <dbReference type="ARBA" id="ARBA00004651"/>
    </source>
</evidence>
<dbReference type="GO" id="GO:0005524">
    <property type="term" value="F:ATP binding"/>
    <property type="evidence" value="ECO:0007669"/>
    <property type="project" value="InterPro"/>
</dbReference>
<keyword evidence="8" id="KW-1185">Reference proteome</keyword>
<dbReference type="InterPro" id="IPR036640">
    <property type="entry name" value="ABC1_TM_sf"/>
</dbReference>
<comment type="caution">
    <text evidence="7">The sequence shown here is derived from an EMBL/GenBank/DDBJ whole genome shotgun (WGS) entry which is preliminary data.</text>
</comment>
<dbReference type="RefSeq" id="WP_084576375.1">
    <property type="nucleotide sequence ID" value="NZ_JBHRZL010000039.1"/>
</dbReference>
<sequence>MSTARGDNDDDIVVDAAITDSSQTQPSATSRPHRTLLHRRAQLITSARRSPSENRRSRETKYLILQGLRIPFVLLSIASVLWWHNWWLALVFFCISIPLPWISVVIANDSNEVRDKRTQNVYKPAAARHQMLVAHQQAQLSSGRTDSGEQDENPGTIDHI</sequence>
<dbReference type="AlphaFoldDB" id="A0A2N6T4C9"/>
<feature type="transmembrane region" description="Helical" evidence="6">
    <location>
        <begin position="62"/>
        <end position="81"/>
    </location>
</feature>
<keyword evidence="2 6" id="KW-0812">Transmembrane</keyword>
<evidence type="ECO:0000313" key="7">
    <source>
        <dbReference type="EMBL" id="PMC64181.1"/>
    </source>
</evidence>
<proteinExistence type="predicted"/>
<dbReference type="InterPro" id="IPR021449">
    <property type="entry name" value="DUF3099"/>
</dbReference>
<dbReference type="SUPFAM" id="SSF90123">
    <property type="entry name" value="ABC transporter transmembrane region"/>
    <property type="match status" value="1"/>
</dbReference>
<comment type="subcellular location">
    <subcellularLocation>
        <location evidence="1">Cell membrane</location>
        <topology evidence="1">Multi-pass membrane protein</topology>
    </subcellularLocation>
</comment>
<dbReference type="EMBL" id="PNHG01000009">
    <property type="protein sequence ID" value="PMC64181.1"/>
    <property type="molecule type" value="Genomic_DNA"/>
</dbReference>
<evidence type="ECO:0000256" key="3">
    <source>
        <dbReference type="ARBA" id="ARBA00022989"/>
    </source>
</evidence>
<dbReference type="Proteomes" id="UP000235836">
    <property type="component" value="Unassembled WGS sequence"/>
</dbReference>
<dbReference type="GO" id="GO:0005886">
    <property type="term" value="C:plasma membrane"/>
    <property type="evidence" value="ECO:0007669"/>
    <property type="project" value="UniProtKB-SubCell"/>
</dbReference>
<feature type="transmembrane region" description="Helical" evidence="6">
    <location>
        <begin position="87"/>
        <end position="107"/>
    </location>
</feature>
<keyword evidence="4 6" id="KW-0472">Membrane</keyword>
<gene>
    <name evidence="7" type="ORF">CJ203_07210</name>
</gene>
<organism evidence="7 8">
    <name type="scientific">Corynebacterium tuscaniense</name>
    <dbReference type="NCBI Taxonomy" id="302449"/>
    <lineage>
        <taxon>Bacteria</taxon>
        <taxon>Bacillati</taxon>
        <taxon>Actinomycetota</taxon>
        <taxon>Actinomycetes</taxon>
        <taxon>Mycobacteriales</taxon>
        <taxon>Corynebacteriaceae</taxon>
        <taxon>Corynebacterium</taxon>
    </lineage>
</organism>
<accession>A0A2N6T4C9</accession>
<evidence type="ECO:0000256" key="5">
    <source>
        <dbReference type="SAM" id="MobiDB-lite"/>
    </source>
</evidence>
<evidence type="ECO:0000256" key="2">
    <source>
        <dbReference type="ARBA" id="ARBA00022692"/>
    </source>
</evidence>
<evidence type="ECO:0000313" key="8">
    <source>
        <dbReference type="Proteomes" id="UP000235836"/>
    </source>
</evidence>
<dbReference type="Pfam" id="PF11298">
    <property type="entry name" value="DUF3099"/>
    <property type="match status" value="1"/>
</dbReference>
<dbReference type="Gene3D" id="1.20.1560.10">
    <property type="entry name" value="ABC transporter type 1, transmembrane domain"/>
    <property type="match status" value="1"/>
</dbReference>
<evidence type="ECO:0000256" key="6">
    <source>
        <dbReference type="SAM" id="Phobius"/>
    </source>
</evidence>
<feature type="region of interest" description="Disordered" evidence="5">
    <location>
        <begin position="139"/>
        <end position="160"/>
    </location>
</feature>